<reference evidence="1" key="1">
    <citation type="submission" date="2014-09" db="EMBL/GenBank/DDBJ databases">
        <authorList>
            <person name="Magalhaes I.L.F."/>
            <person name="Oliveira U."/>
            <person name="Santos F.R."/>
            <person name="Vidigal T.H.D.A."/>
            <person name="Brescovit A.D."/>
            <person name="Santos A.J."/>
        </authorList>
    </citation>
    <scope>NUCLEOTIDE SEQUENCE</scope>
    <source>
        <tissue evidence="1">Shoot tissue taken approximately 20 cm above the soil surface</tissue>
    </source>
</reference>
<accession>A0A0A9FZB1</accession>
<organism evidence="1">
    <name type="scientific">Arundo donax</name>
    <name type="common">Giant reed</name>
    <name type="synonym">Donax arundinaceus</name>
    <dbReference type="NCBI Taxonomy" id="35708"/>
    <lineage>
        <taxon>Eukaryota</taxon>
        <taxon>Viridiplantae</taxon>
        <taxon>Streptophyta</taxon>
        <taxon>Embryophyta</taxon>
        <taxon>Tracheophyta</taxon>
        <taxon>Spermatophyta</taxon>
        <taxon>Magnoliopsida</taxon>
        <taxon>Liliopsida</taxon>
        <taxon>Poales</taxon>
        <taxon>Poaceae</taxon>
        <taxon>PACMAD clade</taxon>
        <taxon>Arundinoideae</taxon>
        <taxon>Arundineae</taxon>
        <taxon>Arundo</taxon>
    </lineage>
</organism>
<dbReference type="AlphaFoldDB" id="A0A0A9FZB1"/>
<protein>
    <submittedName>
        <fullName evidence="1">Uncharacterized protein</fullName>
    </submittedName>
</protein>
<evidence type="ECO:0000313" key="1">
    <source>
        <dbReference type="EMBL" id="JAE18180.1"/>
    </source>
</evidence>
<dbReference type="EMBL" id="GBRH01179716">
    <property type="protein sequence ID" value="JAE18180.1"/>
    <property type="molecule type" value="Transcribed_RNA"/>
</dbReference>
<proteinExistence type="predicted"/>
<reference evidence="1" key="2">
    <citation type="journal article" date="2015" name="Data Brief">
        <title>Shoot transcriptome of the giant reed, Arundo donax.</title>
        <authorList>
            <person name="Barrero R.A."/>
            <person name="Guerrero F.D."/>
            <person name="Moolhuijzen P."/>
            <person name="Goolsby J.A."/>
            <person name="Tidwell J."/>
            <person name="Bellgard S.E."/>
            <person name="Bellgard M.I."/>
        </authorList>
    </citation>
    <scope>NUCLEOTIDE SEQUENCE</scope>
    <source>
        <tissue evidence="1">Shoot tissue taken approximately 20 cm above the soil surface</tissue>
    </source>
</reference>
<name>A0A0A9FZB1_ARUDO</name>
<sequence>MVLSSSVPFFGSGWFCIFAVMIPQGQYPSGVVFEIAFLI</sequence>